<gene>
    <name evidence="1" type="ORF">GE061_008668</name>
</gene>
<evidence type="ECO:0000313" key="2">
    <source>
        <dbReference type="Proteomes" id="UP000466442"/>
    </source>
</evidence>
<proteinExistence type="predicted"/>
<dbReference type="AlphaFoldDB" id="A0A8S9WKZ6"/>
<comment type="caution">
    <text evidence="1">The sequence shown here is derived from an EMBL/GenBank/DDBJ whole genome shotgun (WGS) entry which is preliminary data.</text>
</comment>
<protein>
    <submittedName>
        <fullName evidence="1">Uncharacterized protein</fullName>
    </submittedName>
</protein>
<reference evidence="1" key="1">
    <citation type="journal article" date="2021" name="Mol. Ecol. Resour.">
        <title>Apolygus lucorum genome provides insights into omnivorousness and mesophyll feeding.</title>
        <authorList>
            <person name="Liu Y."/>
            <person name="Liu H."/>
            <person name="Wang H."/>
            <person name="Huang T."/>
            <person name="Liu B."/>
            <person name="Yang B."/>
            <person name="Yin L."/>
            <person name="Li B."/>
            <person name="Zhang Y."/>
            <person name="Zhang S."/>
            <person name="Jiang F."/>
            <person name="Zhang X."/>
            <person name="Ren Y."/>
            <person name="Wang B."/>
            <person name="Wang S."/>
            <person name="Lu Y."/>
            <person name="Wu K."/>
            <person name="Fan W."/>
            <person name="Wang G."/>
        </authorList>
    </citation>
    <scope>NUCLEOTIDE SEQUENCE</scope>
    <source>
        <strain evidence="1">12Hb</strain>
    </source>
</reference>
<dbReference type="Proteomes" id="UP000466442">
    <property type="component" value="Unassembled WGS sequence"/>
</dbReference>
<name>A0A8S9WKZ6_APOLU</name>
<organism evidence="1 2">
    <name type="scientific">Apolygus lucorum</name>
    <name type="common">Small green plant bug</name>
    <name type="synonym">Lygocoris lucorum</name>
    <dbReference type="NCBI Taxonomy" id="248454"/>
    <lineage>
        <taxon>Eukaryota</taxon>
        <taxon>Metazoa</taxon>
        <taxon>Ecdysozoa</taxon>
        <taxon>Arthropoda</taxon>
        <taxon>Hexapoda</taxon>
        <taxon>Insecta</taxon>
        <taxon>Pterygota</taxon>
        <taxon>Neoptera</taxon>
        <taxon>Paraneoptera</taxon>
        <taxon>Hemiptera</taxon>
        <taxon>Heteroptera</taxon>
        <taxon>Panheteroptera</taxon>
        <taxon>Cimicomorpha</taxon>
        <taxon>Miridae</taxon>
        <taxon>Mirini</taxon>
        <taxon>Apolygus</taxon>
    </lineage>
</organism>
<dbReference type="EMBL" id="WIXP02000017">
    <property type="protein sequence ID" value="KAF6197702.1"/>
    <property type="molecule type" value="Genomic_DNA"/>
</dbReference>
<sequence length="156" mass="18233">MSLPCEEEYQDPCEGEVVNPCEGEVVNPAEQQYLDLLNSEQYRINREKALNWDNYGSDFLTFPEDITPESWLSKPKTHRTPRRRVKMALVNTSLLVNLRDNLQKQRVEVERAVRWRDQRIASFCASLSKEKELMAQSLRVQRSAETLLNSLKEHLP</sequence>
<keyword evidence="2" id="KW-1185">Reference proteome</keyword>
<evidence type="ECO:0000313" key="1">
    <source>
        <dbReference type="EMBL" id="KAF6197702.1"/>
    </source>
</evidence>
<accession>A0A8S9WKZ6</accession>